<dbReference type="Proteomes" id="UP001230156">
    <property type="component" value="Unassembled WGS sequence"/>
</dbReference>
<feature type="transmembrane region" description="Helical" evidence="1">
    <location>
        <begin position="49"/>
        <end position="69"/>
    </location>
</feature>
<organism evidence="2 3">
    <name type="scientific">Dongia sedimenti</name>
    <dbReference type="NCBI Taxonomy" id="3064282"/>
    <lineage>
        <taxon>Bacteria</taxon>
        <taxon>Pseudomonadati</taxon>
        <taxon>Pseudomonadota</taxon>
        <taxon>Alphaproteobacteria</taxon>
        <taxon>Rhodospirillales</taxon>
        <taxon>Dongiaceae</taxon>
        <taxon>Dongia</taxon>
    </lineage>
</organism>
<gene>
    <name evidence="2" type="ORF">Q8A70_04810</name>
</gene>
<evidence type="ECO:0000313" key="3">
    <source>
        <dbReference type="Proteomes" id="UP001230156"/>
    </source>
</evidence>
<keyword evidence="3" id="KW-1185">Reference proteome</keyword>
<proteinExistence type="predicted"/>
<reference evidence="3" key="1">
    <citation type="submission" date="2023-08" db="EMBL/GenBank/DDBJ databases">
        <title>Rhodospirillaceae gen. nov., a novel taxon isolated from the Yangtze River Yuezi River estuary sludge.</title>
        <authorList>
            <person name="Ruan L."/>
        </authorList>
    </citation>
    <scope>NUCLEOTIDE SEQUENCE [LARGE SCALE GENOMIC DNA]</scope>
    <source>
        <strain evidence="3">R-7</strain>
    </source>
</reference>
<name>A0ABU0YGX4_9PROT</name>
<evidence type="ECO:0000256" key="1">
    <source>
        <dbReference type="SAM" id="Phobius"/>
    </source>
</evidence>
<feature type="transmembrane region" description="Helical" evidence="1">
    <location>
        <begin position="81"/>
        <end position="99"/>
    </location>
</feature>
<evidence type="ECO:0008006" key="4">
    <source>
        <dbReference type="Google" id="ProtNLM"/>
    </source>
</evidence>
<comment type="caution">
    <text evidence="2">The sequence shown here is derived from an EMBL/GenBank/DDBJ whole genome shotgun (WGS) entry which is preliminary data.</text>
</comment>
<evidence type="ECO:0000313" key="2">
    <source>
        <dbReference type="EMBL" id="MDQ7246970.1"/>
    </source>
</evidence>
<dbReference type="RefSeq" id="WP_379954382.1">
    <property type="nucleotide sequence ID" value="NZ_JAUYVI010000002.1"/>
</dbReference>
<feature type="transmembrane region" description="Helical" evidence="1">
    <location>
        <begin position="128"/>
        <end position="149"/>
    </location>
</feature>
<keyword evidence="1" id="KW-0472">Membrane</keyword>
<dbReference type="EMBL" id="JAUYVI010000002">
    <property type="protein sequence ID" value="MDQ7246970.1"/>
    <property type="molecule type" value="Genomic_DNA"/>
</dbReference>
<protein>
    <recommendedName>
        <fullName evidence="4">DUF1772 domain-containing protein</fullName>
    </recommendedName>
</protein>
<keyword evidence="1" id="KW-0812">Transmembrane</keyword>
<sequence length="161" mass="17874">MLLKFVRFVNLLLVALTLGMTFCHALEYPGKVKLTGPEWLTLQHNVYVAFGVVGAVIEVTAIATTWIVFAQIRSWKAARVLTLLAALCATAALGVWFGWVDPVNTALNAWTPETLPDNWMRFRDRWEAGHAVSAALFLLAFSALVVALLSETETPQRRFLS</sequence>
<accession>A0ABU0YGX4</accession>
<keyword evidence="1" id="KW-1133">Transmembrane helix</keyword>